<feature type="domain" description="Wall-associated receptor kinase galacturonan-binding" evidence="12">
    <location>
        <begin position="26"/>
        <end position="91"/>
    </location>
</feature>
<keyword evidence="7" id="KW-0325">Glycoprotein</keyword>
<keyword evidence="4 11" id="KW-0732">Signal</keyword>
<dbReference type="EC" id="2.7.11.1" evidence="2"/>
<comment type="catalytic activity">
    <reaction evidence="8">
        <text>L-threonyl-[protein] + ATP = O-phospho-L-threonyl-[protein] + ADP + H(+)</text>
        <dbReference type="Rhea" id="RHEA:46608"/>
        <dbReference type="Rhea" id="RHEA-COMP:11060"/>
        <dbReference type="Rhea" id="RHEA-COMP:11605"/>
        <dbReference type="ChEBI" id="CHEBI:15378"/>
        <dbReference type="ChEBI" id="CHEBI:30013"/>
        <dbReference type="ChEBI" id="CHEBI:30616"/>
        <dbReference type="ChEBI" id="CHEBI:61977"/>
        <dbReference type="ChEBI" id="CHEBI:456216"/>
        <dbReference type="EC" id="2.7.11.1"/>
    </reaction>
</comment>
<dbReference type="PANTHER" id="PTHR33138:SF11">
    <property type="entry name" value="KINASE-LIKE PROTEIN"/>
    <property type="match status" value="1"/>
</dbReference>
<sequence>MFYRILWMFFVIPSCVLSASELHIRCSEPFSCGNQNDLSYPFWITGRDECGHPEYKLECNTNSGFPEVSISSVKFTILQANYPTSRIIKLARSEYITDVCPQNPLTEPFNENVLRLVSGTELLTIYYDCQEFRTSTYVGELTCDDGRSYFVTRSLSSPQLEGMSSLLNELMGSCKRNVSVPASGPALNTLQSNPSQDNFRKALREGFEVGQNRECLKCMDSGDACGYNQTLGGFVCYCIDGGACRSRNKGLSSEARAGIGFASAFMGTTVIAGGLLCVLRRRKTSHIQRQHNLKALIPLKRYSYAQPSPSDRPPMNKVVEMIEGSVDALEVPPRPVFRIPAPPLEESSTFSEDISSYTELCSMNVA</sequence>
<dbReference type="PANTHER" id="PTHR33138">
    <property type="entry name" value="OS01G0690200 PROTEIN"/>
    <property type="match status" value="1"/>
</dbReference>
<dbReference type="GO" id="GO:0030247">
    <property type="term" value="F:polysaccharide binding"/>
    <property type="evidence" value="ECO:0007669"/>
    <property type="project" value="InterPro"/>
</dbReference>
<evidence type="ECO:0000256" key="2">
    <source>
        <dbReference type="ARBA" id="ARBA00012513"/>
    </source>
</evidence>
<keyword evidence="6 10" id="KW-0472">Membrane</keyword>
<evidence type="ECO:0000259" key="13">
    <source>
        <dbReference type="Pfam" id="PF14380"/>
    </source>
</evidence>
<keyword evidence="3 10" id="KW-0812">Transmembrane</keyword>
<feature type="domain" description="Wall-associated receptor kinase C-terminal" evidence="13">
    <location>
        <begin position="152"/>
        <end position="241"/>
    </location>
</feature>
<gene>
    <name evidence="14" type="ORF">TAV2_LOCUS17350</name>
</gene>
<evidence type="ECO:0000256" key="3">
    <source>
        <dbReference type="ARBA" id="ARBA00022692"/>
    </source>
</evidence>
<feature type="chain" id="PRO_5043695414" description="non-specific serine/threonine protein kinase" evidence="11">
    <location>
        <begin position="19"/>
        <end position="366"/>
    </location>
</feature>
<dbReference type="Pfam" id="PF14380">
    <property type="entry name" value="WAK_assoc"/>
    <property type="match status" value="1"/>
</dbReference>
<evidence type="ECO:0000313" key="14">
    <source>
        <dbReference type="EMBL" id="CAH2065762.1"/>
    </source>
</evidence>
<organism evidence="14 15">
    <name type="scientific">Thlaspi arvense</name>
    <name type="common">Field penny-cress</name>
    <dbReference type="NCBI Taxonomy" id="13288"/>
    <lineage>
        <taxon>Eukaryota</taxon>
        <taxon>Viridiplantae</taxon>
        <taxon>Streptophyta</taxon>
        <taxon>Embryophyta</taxon>
        <taxon>Tracheophyta</taxon>
        <taxon>Spermatophyta</taxon>
        <taxon>Magnoliopsida</taxon>
        <taxon>eudicotyledons</taxon>
        <taxon>Gunneridae</taxon>
        <taxon>Pentapetalae</taxon>
        <taxon>rosids</taxon>
        <taxon>malvids</taxon>
        <taxon>Brassicales</taxon>
        <taxon>Brassicaceae</taxon>
        <taxon>Thlaspideae</taxon>
        <taxon>Thlaspi</taxon>
    </lineage>
</organism>
<dbReference type="GO" id="GO:0016020">
    <property type="term" value="C:membrane"/>
    <property type="evidence" value="ECO:0007669"/>
    <property type="project" value="UniProtKB-SubCell"/>
</dbReference>
<keyword evidence="15" id="KW-1185">Reference proteome</keyword>
<protein>
    <recommendedName>
        <fullName evidence="2">non-specific serine/threonine protein kinase</fullName>
        <ecNumber evidence="2">2.7.11.1</ecNumber>
    </recommendedName>
</protein>
<evidence type="ECO:0000256" key="8">
    <source>
        <dbReference type="ARBA" id="ARBA00047899"/>
    </source>
</evidence>
<dbReference type="AlphaFoldDB" id="A0AAU9SI53"/>
<evidence type="ECO:0000256" key="11">
    <source>
        <dbReference type="SAM" id="SignalP"/>
    </source>
</evidence>
<evidence type="ECO:0000256" key="7">
    <source>
        <dbReference type="ARBA" id="ARBA00023180"/>
    </source>
</evidence>
<reference evidence="14 15" key="1">
    <citation type="submission" date="2022-03" db="EMBL/GenBank/DDBJ databases">
        <authorList>
            <person name="Nunn A."/>
            <person name="Chopra R."/>
            <person name="Nunn A."/>
            <person name="Contreras Garrido A."/>
        </authorList>
    </citation>
    <scope>NUCLEOTIDE SEQUENCE [LARGE SCALE GENOMIC DNA]</scope>
</reference>
<dbReference type="EMBL" id="OU466861">
    <property type="protein sequence ID" value="CAH2065762.1"/>
    <property type="molecule type" value="Genomic_DNA"/>
</dbReference>
<accession>A0AAU9SI53</accession>
<evidence type="ECO:0000256" key="4">
    <source>
        <dbReference type="ARBA" id="ARBA00022729"/>
    </source>
</evidence>
<dbReference type="Pfam" id="PF13947">
    <property type="entry name" value="GUB_WAK_bind"/>
    <property type="match status" value="1"/>
</dbReference>
<proteinExistence type="predicted"/>
<comment type="catalytic activity">
    <reaction evidence="9">
        <text>L-seryl-[protein] + ATP = O-phospho-L-seryl-[protein] + ADP + H(+)</text>
        <dbReference type="Rhea" id="RHEA:17989"/>
        <dbReference type="Rhea" id="RHEA-COMP:9863"/>
        <dbReference type="Rhea" id="RHEA-COMP:11604"/>
        <dbReference type="ChEBI" id="CHEBI:15378"/>
        <dbReference type="ChEBI" id="CHEBI:29999"/>
        <dbReference type="ChEBI" id="CHEBI:30616"/>
        <dbReference type="ChEBI" id="CHEBI:83421"/>
        <dbReference type="ChEBI" id="CHEBI:456216"/>
        <dbReference type="EC" id="2.7.11.1"/>
    </reaction>
</comment>
<evidence type="ECO:0000256" key="10">
    <source>
        <dbReference type="SAM" id="Phobius"/>
    </source>
</evidence>
<dbReference type="InterPro" id="IPR032872">
    <property type="entry name" value="WAK_assoc_C"/>
</dbReference>
<comment type="subcellular location">
    <subcellularLocation>
        <location evidence="1">Membrane</location>
        <topology evidence="1">Single-pass type I membrane protein</topology>
    </subcellularLocation>
</comment>
<dbReference type="Proteomes" id="UP000836841">
    <property type="component" value="Chromosome 5"/>
</dbReference>
<dbReference type="InterPro" id="IPR025287">
    <property type="entry name" value="WAK_GUB"/>
</dbReference>
<feature type="transmembrane region" description="Helical" evidence="10">
    <location>
        <begin position="257"/>
        <end position="279"/>
    </location>
</feature>
<evidence type="ECO:0000256" key="5">
    <source>
        <dbReference type="ARBA" id="ARBA00022989"/>
    </source>
</evidence>
<evidence type="ECO:0000256" key="9">
    <source>
        <dbReference type="ARBA" id="ARBA00048679"/>
    </source>
</evidence>
<evidence type="ECO:0000256" key="1">
    <source>
        <dbReference type="ARBA" id="ARBA00004479"/>
    </source>
</evidence>
<evidence type="ECO:0000313" key="15">
    <source>
        <dbReference type="Proteomes" id="UP000836841"/>
    </source>
</evidence>
<feature type="signal peptide" evidence="11">
    <location>
        <begin position="1"/>
        <end position="18"/>
    </location>
</feature>
<dbReference type="GO" id="GO:0004674">
    <property type="term" value="F:protein serine/threonine kinase activity"/>
    <property type="evidence" value="ECO:0007669"/>
    <property type="project" value="UniProtKB-KW"/>
</dbReference>
<evidence type="ECO:0000259" key="12">
    <source>
        <dbReference type="Pfam" id="PF13947"/>
    </source>
</evidence>
<evidence type="ECO:0000256" key="6">
    <source>
        <dbReference type="ARBA" id="ARBA00023136"/>
    </source>
</evidence>
<keyword evidence="5 10" id="KW-1133">Transmembrane helix</keyword>
<name>A0AAU9SI53_THLAR</name>